<dbReference type="RefSeq" id="WP_289824394.1">
    <property type="nucleotide sequence ID" value="NZ_JAUEIE010000001.1"/>
</dbReference>
<evidence type="ECO:0000313" key="2">
    <source>
        <dbReference type="EMBL" id="MDN0024063.1"/>
    </source>
</evidence>
<evidence type="ECO:0000313" key="1">
    <source>
        <dbReference type="EMBL" id="MDN0021567.1"/>
    </source>
</evidence>
<reference evidence="2" key="1">
    <citation type="submission" date="2023-06" db="EMBL/GenBank/DDBJ databases">
        <authorList>
            <person name="Zeman M."/>
            <person name="Kubasova T."/>
            <person name="Jahodarova E."/>
            <person name="Nykrynova M."/>
            <person name="Rychlik I."/>
        </authorList>
    </citation>
    <scope>NUCLEOTIDE SEQUENCE</scope>
    <source>
        <strain evidence="2">ET15</strain>
        <strain evidence="1">ET37</strain>
    </source>
</reference>
<comment type="caution">
    <text evidence="2">The sequence shown here is derived from an EMBL/GenBank/DDBJ whole genome shotgun (WGS) entry which is preliminary data.</text>
</comment>
<name>A0AAW7JDX2_9BACT</name>
<accession>A0AAW7JDX2</accession>
<evidence type="ECO:0008006" key="5">
    <source>
        <dbReference type="Google" id="ProtNLM"/>
    </source>
</evidence>
<keyword evidence="3" id="KW-1185">Reference proteome</keyword>
<evidence type="ECO:0000313" key="3">
    <source>
        <dbReference type="Proteomes" id="UP001167831"/>
    </source>
</evidence>
<protein>
    <recommendedName>
        <fullName evidence="5">Outer membrane protein beta-barrel domain-containing protein</fullName>
    </recommendedName>
</protein>
<dbReference type="Proteomes" id="UP001168478">
    <property type="component" value="Unassembled WGS sequence"/>
</dbReference>
<sequence length="196" mass="22388">MNHSFKSFSWKHLLIFLLLSGCVTIVRGQSRFHIDLDYHYNLGLSESFNGITLKRNEYHMGGHSLRLSTRYDVSRLWSAGIGIGLDRYTEPDYNTMPVFATVRYKALEKVPDAYVFADMGYAIKSGEFTKGLTGSLGIGYTHMFAKHFGLNFQIAYNLKRFNDIPTYIYNVDKGETTYSKENTTRHSLSFGIGVTF</sequence>
<gene>
    <name evidence="1" type="ORF">QVN81_00805</name>
    <name evidence="2" type="ORF">QVN84_00795</name>
</gene>
<dbReference type="PROSITE" id="PS51257">
    <property type="entry name" value="PROKAR_LIPOPROTEIN"/>
    <property type="match status" value="1"/>
</dbReference>
<organism evidence="2 4">
    <name type="scientific">Leyella lascolaii</name>
    <dbReference type="NCBI Taxonomy" id="1776379"/>
    <lineage>
        <taxon>Bacteria</taxon>
        <taxon>Pseudomonadati</taxon>
        <taxon>Bacteroidota</taxon>
        <taxon>Bacteroidia</taxon>
        <taxon>Bacteroidales</taxon>
        <taxon>Prevotellaceae</taxon>
        <taxon>Leyella</taxon>
    </lineage>
</organism>
<dbReference type="Proteomes" id="UP001167831">
    <property type="component" value="Unassembled WGS sequence"/>
</dbReference>
<reference evidence="2" key="2">
    <citation type="submission" date="2023-08" db="EMBL/GenBank/DDBJ databases">
        <title>Identification and characterization of horizontal gene transfer across gut microbiota members of farm animals based on homology search.</title>
        <authorList>
            <person name="Schwarzerova J."/>
            <person name="Nykrynova M."/>
            <person name="Jureckova K."/>
            <person name="Cejkova D."/>
            <person name="Rychlik I."/>
        </authorList>
    </citation>
    <scope>NUCLEOTIDE SEQUENCE</scope>
    <source>
        <strain evidence="2">ET15</strain>
        <strain evidence="1">ET37</strain>
    </source>
</reference>
<evidence type="ECO:0000313" key="4">
    <source>
        <dbReference type="Proteomes" id="UP001168478"/>
    </source>
</evidence>
<dbReference type="EMBL" id="JAUEIF010000001">
    <property type="protein sequence ID" value="MDN0024063.1"/>
    <property type="molecule type" value="Genomic_DNA"/>
</dbReference>
<proteinExistence type="predicted"/>
<dbReference type="AlphaFoldDB" id="A0AAW7JDX2"/>
<dbReference type="EMBL" id="JAUEIE010000001">
    <property type="protein sequence ID" value="MDN0021567.1"/>
    <property type="molecule type" value="Genomic_DNA"/>
</dbReference>